<sequence length="111" mass="12122">MFAVRAQITPRAGRERPHAVARSAPDTDSGREARLWEAAMMYDRKAEADMRLYSEKKAAELAQKRREAEAEAARSRADAEAAEETGAEADPELDDSETESARGRGISSPGT</sequence>
<proteinExistence type="predicted"/>
<reference evidence="2" key="2">
    <citation type="submission" date="2020-09" db="EMBL/GenBank/DDBJ databases">
        <authorList>
            <person name="Sun Q."/>
            <person name="Ohkuma M."/>
        </authorList>
    </citation>
    <scope>NUCLEOTIDE SEQUENCE</scope>
    <source>
        <strain evidence="2">JCM 4633</strain>
    </source>
</reference>
<dbReference type="Proteomes" id="UP000646244">
    <property type="component" value="Unassembled WGS sequence"/>
</dbReference>
<protein>
    <submittedName>
        <fullName evidence="2">Uncharacterized protein</fullName>
    </submittedName>
</protein>
<dbReference type="AlphaFoldDB" id="A0A918TCB8"/>
<feature type="region of interest" description="Disordered" evidence="1">
    <location>
        <begin position="1"/>
        <end position="32"/>
    </location>
</feature>
<accession>A0A918TCB8</accession>
<evidence type="ECO:0000256" key="1">
    <source>
        <dbReference type="SAM" id="MobiDB-lite"/>
    </source>
</evidence>
<evidence type="ECO:0000313" key="3">
    <source>
        <dbReference type="Proteomes" id="UP000646244"/>
    </source>
</evidence>
<feature type="compositionally biased region" description="Acidic residues" evidence="1">
    <location>
        <begin position="80"/>
        <end position="98"/>
    </location>
</feature>
<name>A0A918TCB8_STRCJ</name>
<reference evidence="2" key="1">
    <citation type="journal article" date="2014" name="Int. J. Syst. Evol. Microbiol.">
        <title>Complete genome sequence of Corynebacterium casei LMG S-19264T (=DSM 44701T), isolated from a smear-ripened cheese.</title>
        <authorList>
            <consortium name="US DOE Joint Genome Institute (JGI-PGF)"/>
            <person name="Walter F."/>
            <person name="Albersmeier A."/>
            <person name="Kalinowski J."/>
            <person name="Ruckert C."/>
        </authorList>
    </citation>
    <scope>NUCLEOTIDE SEQUENCE</scope>
    <source>
        <strain evidence="2">JCM 4633</strain>
    </source>
</reference>
<feature type="compositionally biased region" description="Basic and acidic residues" evidence="1">
    <location>
        <begin position="58"/>
        <end position="79"/>
    </location>
</feature>
<dbReference type="EMBL" id="BMVB01000002">
    <property type="protein sequence ID" value="GHC35777.1"/>
    <property type="molecule type" value="Genomic_DNA"/>
</dbReference>
<feature type="region of interest" description="Disordered" evidence="1">
    <location>
        <begin position="58"/>
        <end position="111"/>
    </location>
</feature>
<evidence type="ECO:0000313" key="2">
    <source>
        <dbReference type="EMBL" id="GHC35777.1"/>
    </source>
</evidence>
<organism evidence="2 3">
    <name type="scientific">Streptomyces cinnamoneus</name>
    <name type="common">Streptoverticillium cinnamoneum</name>
    <dbReference type="NCBI Taxonomy" id="53446"/>
    <lineage>
        <taxon>Bacteria</taxon>
        <taxon>Bacillati</taxon>
        <taxon>Actinomycetota</taxon>
        <taxon>Actinomycetes</taxon>
        <taxon>Kitasatosporales</taxon>
        <taxon>Streptomycetaceae</taxon>
        <taxon>Streptomyces</taxon>
        <taxon>Streptomyces cinnamoneus group</taxon>
    </lineage>
</organism>
<gene>
    <name evidence="2" type="ORF">GCM10010507_05910</name>
</gene>
<comment type="caution">
    <text evidence="2">The sequence shown here is derived from an EMBL/GenBank/DDBJ whole genome shotgun (WGS) entry which is preliminary data.</text>
</comment>